<evidence type="ECO:0000256" key="1">
    <source>
        <dbReference type="SAM" id="MobiDB-lite"/>
    </source>
</evidence>
<dbReference type="EMBL" id="MCFL01000366">
    <property type="protein sequence ID" value="ORZ28059.1"/>
    <property type="molecule type" value="Genomic_DNA"/>
</dbReference>
<gene>
    <name evidence="2" type="ORF">BCR44DRAFT_1508018</name>
</gene>
<evidence type="ECO:0000313" key="3">
    <source>
        <dbReference type="Proteomes" id="UP000193411"/>
    </source>
</evidence>
<protein>
    <submittedName>
        <fullName evidence="2">Uncharacterized protein</fullName>
    </submittedName>
</protein>
<feature type="region of interest" description="Disordered" evidence="1">
    <location>
        <begin position="53"/>
        <end position="75"/>
    </location>
</feature>
<accession>A0A1Y2H0H9</accession>
<dbReference type="Proteomes" id="UP000193411">
    <property type="component" value="Unassembled WGS sequence"/>
</dbReference>
<reference evidence="2 3" key="1">
    <citation type="submission" date="2016-07" db="EMBL/GenBank/DDBJ databases">
        <title>Pervasive Adenine N6-methylation of Active Genes in Fungi.</title>
        <authorList>
            <consortium name="DOE Joint Genome Institute"/>
            <person name="Mondo S.J."/>
            <person name="Dannebaum R.O."/>
            <person name="Kuo R.C."/>
            <person name="Labutti K."/>
            <person name="Haridas S."/>
            <person name="Kuo A."/>
            <person name="Salamov A."/>
            <person name="Ahrendt S.R."/>
            <person name="Lipzen A."/>
            <person name="Sullivan W."/>
            <person name="Andreopoulos W.B."/>
            <person name="Clum A."/>
            <person name="Lindquist E."/>
            <person name="Daum C."/>
            <person name="Ramamoorthy G.K."/>
            <person name="Gryganskyi A."/>
            <person name="Culley D."/>
            <person name="Magnuson J.K."/>
            <person name="James T.Y."/>
            <person name="O'Malley M.A."/>
            <person name="Stajich J.E."/>
            <person name="Spatafora J.W."/>
            <person name="Visel A."/>
            <person name="Grigoriev I.V."/>
        </authorList>
    </citation>
    <scope>NUCLEOTIDE SEQUENCE [LARGE SCALE GENOMIC DNA]</scope>
    <source>
        <strain evidence="2 3">PL171</strain>
    </source>
</reference>
<feature type="compositionally biased region" description="Low complexity" evidence="1">
    <location>
        <begin position="61"/>
        <end position="75"/>
    </location>
</feature>
<comment type="caution">
    <text evidence="2">The sequence shown here is derived from an EMBL/GenBank/DDBJ whole genome shotgun (WGS) entry which is preliminary data.</text>
</comment>
<evidence type="ECO:0000313" key="2">
    <source>
        <dbReference type="EMBL" id="ORZ28059.1"/>
    </source>
</evidence>
<keyword evidence="3" id="KW-1185">Reference proteome</keyword>
<proteinExistence type="predicted"/>
<feature type="region of interest" description="Disordered" evidence="1">
    <location>
        <begin position="126"/>
        <end position="157"/>
    </location>
</feature>
<dbReference type="AlphaFoldDB" id="A0A1Y2H0H9"/>
<organism evidence="2 3">
    <name type="scientific">Catenaria anguillulae PL171</name>
    <dbReference type="NCBI Taxonomy" id="765915"/>
    <lineage>
        <taxon>Eukaryota</taxon>
        <taxon>Fungi</taxon>
        <taxon>Fungi incertae sedis</taxon>
        <taxon>Blastocladiomycota</taxon>
        <taxon>Blastocladiomycetes</taxon>
        <taxon>Blastocladiales</taxon>
        <taxon>Catenariaceae</taxon>
        <taxon>Catenaria</taxon>
    </lineage>
</organism>
<sequence length="157" mass="16084">MFSGARSRIASITFKSYSTGKVVAVDSFLPARSASDQVLKDILDPPSTLARLSEWSDSNHSPPAASSSLASSTSTSSALSPVTLKLQVLLAAFSAATLCIDPSLGHGVPAASLADVDSALSASSAGHMKRRWYSSNDSDDSSDSVPAAADAYTGNKS</sequence>
<name>A0A1Y2H0H9_9FUNG</name>